<gene>
    <name evidence="1" type="ORF">CA615_02130</name>
</gene>
<dbReference type="AlphaFoldDB" id="A0A328PZR4"/>
<dbReference type="Gene3D" id="1.10.4200.10">
    <property type="entry name" value="Triphosphoribosyl-dephospho-CoA protein"/>
    <property type="match status" value="1"/>
</dbReference>
<dbReference type="GO" id="GO:0005524">
    <property type="term" value="F:ATP binding"/>
    <property type="evidence" value="ECO:0007669"/>
    <property type="project" value="InterPro"/>
</dbReference>
<accession>A0A328PZR4</accession>
<evidence type="ECO:0008006" key="3">
    <source>
        <dbReference type="Google" id="ProtNLM"/>
    </source>
</evidence>
<protein>
    <recommendedName>
        <fullName evidence="3">Triphosphoribosyl-dephospho-CoA synthase</fullName>
    </recommendedName>
</protein>
<dbReference type="PANTHER" id="PTHR42280">
    <property type="entry name" value="CITG FAMILY PROTEIN"/>
    <property type="match status" value="1"/>
</dbReference>
<dbReference type="Proteomes" id="UP000248557">
    <property type="component" value="Unassembled WGS sequence"/>
</dbReference>
<proteinExistence type="predicted"/>
<organism evidence="1 2">
    <name type="scientific">Methanosphaera stadtmanae</name>
    <dbReference type="NCBI Taxonomy" id="2317"/>
    <lineage>
        <taxon>Archaea</taxon>
        <taxon>Methanobacteriati</taxon>
        <taxon>Methanobacteriota</taxon>
        <taxon>Methanomada group</taxon>
        <taxon>Methanobacteria</taxon>
        <taxon>Methanobacteriales</taxon>
        <taxon>Methanobacteriaceae</taxon>
        <taxon>Methanosphaera</taxon>
    </lineage>
</organism>
<reference evidence="1 2" key="1">
    <citation type="submission" date="2017-05" db="EMBL/GenBank/DDBJ databases">
        <title>Host range expansion of the Methanosphaera genus to humans and monogastric animals involves recent and extensive reduction in genome content.</title>
        <authorList>
            <person name="Hoedt E.C."/>
            <person name="Volmer J.G."/>
            <person name="Parks D.H."/>
            <person name="Rosewarne C.P."/>
            <person name="Denman S.E."/>
            <person name="Mcsweeney C.S."/>
            <person name="O Cuiv P."/>
            <person name="Hugenholtz P."/>
            <person name="Tyson G.W."/>
            <person name="Morrison M."/>
        </authorList>
    </citation>
    <scope>NUCLEOTIDE SEQUENCE [LARGE SCALE GENOMIC DNA]</scope>
    <source>
        <strain evidence="1 2">PA5</strain>
    </source>
</reference>
<evidence type="ECO:0000313" key="1">
    <source>
        <dbReference type="EMBL" id="RAP03471.1"/>
    </source>
</evidence>
<dbReference type="GO" id="GO:0046917">
    <property type="term" value="F:triphosphoribosyl-dephospho-CoA synthase activity"/>
    <property type="evidence" value="ECO:0007669"/>
    <property type="project" value="InterPro"/>
</dbReference>
<evidence type="ECO:0000313" key="2">
    <source>
        <dbReference type="Proteomes" id="UP000248557"/>
    </source>
</evidence>
<dbReference type="Pfam" id="PF01874">
    <property type="entry name" value="CitG"/>
    <property type="match status" value="1"/>
</dbReference>
<dbReference type="EMBL" id="NGJK01000022">
    <property type="protein sequence ID" value="RAP03471.1"/>
    <property type="molecule type" value="Genomic_DNA"/>
</dbReference>
<dbReference type="PANTHER" id="PTHR42280:SF1">
    <property type="entry name" value="CITG FAMILY PROTEIN"/>
    <property type="match status" value="1"/>
</dbReference>
<comment type="caution">
    <text evidence="1">The sequence shown here is derived from an EMBL/GenBank/DDBJ whole genome shotgun (WGS) entry which is preliminary data.</text>
</comment>
<dbReference type="InterPro" id="IPR002736">
    <property type="entry name" value="CitG"/>
</dbReference>
<name>A0A328PZR4_9EURY</name>
<sequence>MSIRRYVDYMKLNNQDIAKLGEIATLLEVSGYPKPGNVHRTQDFSDMFYEDFLISSTSIRENLELVANNASTYYPGMLNQINVGSCIYGCIRNTQNLVKTNTNLGISMLLIPMAAAFGAIKDEDTLFNFPHILKTILENSSTDDAICLIKAISLANAGGLDNKTSEYDVNNKDTIDDIRRNNINLYNLFEMSASYDKISYELINGLPVILKYGYPTYAKYMNDYSKNDVTLEIYLTILANVPDTLITRKYGDRVAQKVSKQASTILKNTKIASTDRLNQLKEFDTFLRNNKYNPGTTADFTAASLFVGLVDKYSQSGI</sequence>